<dbReference type="NCBIfam" id="TIGR02595">
    <property type="entry name" value="PEP_CTERM"/>
    <property type="match status" value="1"/>
</dbReference>
<feature type="domain" description="Ice-binding protein C-terminal" evidence="2">
    <location>
        <begin position="210"/>
        <end position="232"/>
    </location>
</feature>
<protein>
    <recommendedName>
        <fullName evidence="2">Ice-binding protein C-terminal domain-containing protein</fullName>
    </recommendedName>
</protein>
<evidence type="ECO:0000313" key="4">
    <source>
        <dbReference type="Proteomes" id="UP000218327"/>
    </source>
</evidence>
<dbReference type="AlphaFoldDB" id="A0A2A5AI55"/>
<comment type="caution">
    <text evidence="3">The sequence shown here is derived from an EMBL/GenBank/DDBJ whole genome shotgun (WGS) entry which is preliminary data.</text>
</comment>
<name>A0A2A5AI55_9GAMM</name>
<dbReference type="EMBL" id="NVVJ01000094">
    <property type="protein sequence ID" value="PCJ18987.1"/>
    <property type="molecule type" value="Genomic_DNA"/>
</dbReference>
<evidence type="ECO:0000313" key="3">
    <source>
        <dbReference type="EMBL" id="PCJ18987.1"/>
    </source>
</evidence>
<dbReference type="InterPro" id="IPR013424">
    <property type="entry name" value="Ice-binding_C"/>
</dbReference>
<organism evidence="3 4">
    <name type="scientific">SAR86 cluster bacterium</name>
    <dbReference type="NCBI Taxonomy" id="2030880"/>
    <lineage>
        <taxon>Bacteria</taxon>
        <taxon>Pseudomonadati</taxon>
        <taxon>Pseudomonadota</taxon>
        <taxon>Gammaproteobacteria</taxon>
        <taxon>SAR86 cluster</taxon>
    </lineage>
</organism>
<evidence type="ECO:0000256" key="1">
    <source>
        <dbReference type="SAM" id="SignalP"/>
    </source>
</evidence>
<proteinExistence type="predicted"/>
<evidence type="ECO:0000259" key="2">
    <source>
        <dbReference type="Pfam" id="PF07589"/>
    </source>
</evidence>
<reference evidence="4" key="1">
    <citation type="submission" date="2017-08" db="EMBL/GenBank/DDBJ databases">
        <title>A dynamic microbial community with high functional redundancy inhabits the cold, oxic subseafloor aquifer.</title>
        <authorList>
            <person name="Tully B.J."/>
            <person name="Wheat C.G."/>
            <person name="Glazer B.T."/>
            <person name="Huber J.A."/>
        </authorList>
    </citation>
    <scope>NUCLEOTIDE SEQUENCE [LARGE SCALE GENOMIC DNA]</scope>
</reference>
<sequence>MKNIARIGLLGIMLLSPIIAQAVPITITATGKITSSSDDINHFGLGTGSNTILDASITATWSFDTDNWGYVSESPTSAHYQSTTNWVDSTVNIDTSTIDINFSVSDEVTDADTFYDQVFLKDEDGSDPGLDRYFVVDHNSGPNGGVVSYAWIFSYLDNIITSLDVAQTLSWSADDFTTDIGTGHFRFFDSSAYAWGTYRLDTFTITSSSSVPEPSILLLLGLGLAGLGIKRRKSFKV</sequence>
<feature type="signal peptide" evidence="1">
    <location>
        <begin position="1"/>
        <end position="22"/>
    </location>
</feature>
<dbReference type="Proteomes" id="UP000218327">
    <property type="component" value="Unassembled WGS sequence"/>
</dbReference>
<accession>A0A2A5AI55</accession>
<feature type="chain" id="PRO_5013173100" description="Ice-binding protein C-terminal domain-containing protein" evidence="1">
    <location>
        <begin position="23"/>
        <end position="237"/>
    </location>
</feature>
<gene>
    <name evidence="3" type="ORF">COA96_16450</name>
</gene>
<keyword evidence="1" id="KW-0732">Signal</keyword>
<dbReference type="Pfam" id="PF07589">
    <property type="entry name" value="PEP-CTERM"/>
    <property type="match status" value="1"/>
</dbReference>